<dbReference type="GeneID" id="98115782"/>
<evidence type="ECO:0000313" key="5">
    <source>
        <dbReference type="Proteomes" id="UP001610728"/>
    </source>
</evidence>
<name>A0ABR4MMT6_9PEZI</name>
<dbReference type="RefSeq" id="XP_070860787.1">
    <property type="nucleotide sequence ID" value="XM_071006953.1"/>
</dbReference>
<comment type="caution">
    <text evidence="4">The sequence shown here is derived from an EMBL/GenBank/DDBJ whole genome shotgun (WGS) entry which is preliminary data.</text>
</comment>
<keyword evidence="1" id="KW-0808">Transferase</keyword>
<keyword evidence="2" id="KW-0012">Acyltransferase</keyword>
<gene>
    <name evidence="4" type="ORF">HOO65_020149</name>
</gene>
<evidence type="ECO:0000313" key="4">
    <source>
        <dbReference type="EMBL" id="KAL2889607.1"/>
    </source>
</evidence>
<keyword evidence="5" id="KW-1185">Reference proteome</keyword>
<dbReference type="PANTHER" id="PTHR10908:SF0">
    <property type="entry name" value="SEROTONIN N-ACETYLTRANSFERASE"/>
    <property type="match status" value="1"/>
</dbReference>
<dbReference type="InterPro" id="IPR051635">
    <property type="entry name" value="SNAT-like"/>
</dbReference>
<dbReference type="Gene3D" id="3.40.630.30">
    <property type="match status" value="1"/>
</dbReference>
<proteinExistence type="predicted"/>
<sequence length="214" mass="23093">METIHIPGLTFEAGIRHLTIADAEACQIVENDAFTNPNYRATPEKACRNPFRYRLTHYPDLCLGLFLKAPANAVLDGKLLPSPSSDSTSESGGKWTLVCHIIASRSANPVISDGDMEVPAGWTPDPSSARTGSMAALHSFACVHAAQGKGLGRQLMANYVQRMTRAPDVELIALLCQDHLLGVYTSMGYTRSHTESLATFGGGGWNDMILETKS</sequence>
<dbReference type="PANTHER" id="PTHR10908">
    <property type="entry name" value="SEROTONIN N-ACETYLTRANSFERASE"/>
    <property type="match status" value="1"/>
</dbReference>
<protein>
    <submittedName>
        <fullName evidence="4">Gnat family</fullName>
    </submittedName>
</protein>
<evidence type="ECO:0000259" key="3">
    <source>
        <dbReference type="Pfam" id="PF13673"/>
    </source>
</evidence>
<dbReference type="InterPro" id="IPR016181">
    <property type="entry name" value="Acyl_CoA_acyltransferase"/>
</dbReference>
<dbReference type="SUPFAM" id="SSF55729">
    <property type="entry name" value="Acyl-CoA N-acyltransferases (Nat)"/>
    <property type="match status" value="1"/>
</dbReference>
<organism evidence="4 5">
    <name type="scientific">Ceratocystis lukuohia</name>
    <dbReference type="NCBI Taxonomy" id="2019550"/>
    <lineage>
        <taxon>Eukaryota</taxon>
        <taxon>Fungi</taxon>
        <taxon>Dikarya</taxon>
        <taxon>Ascomycota</taxon>
        <taxon>Pezizomycotina</taxon>
        <taxon>Sordariomycetes</taxon>
        <taxon>Hypocreomycetidae</taxon>
        <taxon>Microascales</taxon>
        <taxon>Ceratocystidaceae</taxon>
        <taxon>Ceratocystis</taxon>
    </lineage>
</organism>
<reference evidence="4 5" key="1">
    <citation type="submission" date="2020-05" db="EMBL/GenBank/DDBJ databases">
        <title>Ceratocystis lukuohia genome.</title>
        <authorList>
            <person name="Harrington T.C."/>
            <person name="Kim K."/>
            <person name="Mayers C.G."/>
        </authorList>
    </citation>
    <scope>NUCLEOTIDE SEQUENCE [LARGE SCALE GENOMIC DNA]</scope>
    <source>
        <strain evidence="4 5">C4212</strain>
    </source>
</reference>
<dbReference type="Pfam" id="PF13673">
    <property type="entry name" value="Acetyltransf_10"/>
    <property type="match status" value="1"/>
</dbReference>
<feature type="domain" description="N-acetyltransferase" evidence="3">
    <location>
        <begin position="136"/>
        <end position="195"/>
    </location>
</feature>
<evidence type="ECO:0000256" key="2">
    <source>
        <dbReference type="ARBA" id="ARBA00023315"/>
    </source>
</evidence>
<dbReference type="InterPro" id="IPR000182">
    <property type="entry name" value="GNAT_dom"/>
</dbReference>
<accession>A0ABR4MMT6</accession>
<dbReference type="Proteomes" id="UP001610728">
    <property type="component" value="Unassembled WGS sequence"/>
</dbReference>
<dbReference type="EMBL" id="JABSNW010000002">
    <property type="protein sequence ID" value="KAL2889607.1"/>
    <property type="molecule type" value="Genomic_DNA"/>
</dbReference>
<evidence type="ECO:0000256" key="1">
    <source>
        <dbReference type="ARBA" id="ARBA00022679"/>
    </source>
</evidence>